<gene>
    <name evidence="18" type="ORF">scyTo_2000036</name>
</gene>
<keyword evidence="5 14" id="KW-0812">Transmembrane</keyword>
<evidence type="ECO:0000256" key="6">
    <source>
        <dbReference type="ARBA" id="ARBA00022989"/>
    </source>
</evidence>
<protein>
    <recommendedName>
        <fullName evidence="3">Thyrotropin-releasing hormone receptor</fullName>
    </recommendedName>
    <alternativeName>
        <fullName evidence="13">Thyroliberin receptor</fullName>
    </alternativeName>
</protein>
<dbReference type="InterPro" id="IPR000276">
    <property type="entry name" value="GPCR_Rhodpsn"/>
</dbReference>
<comment type="caution">
    <text evidence="18">The sequence shown here is derived from an EMBL/GenBank/DDBJ whole genome shotgun (WGS) entry which is preliminary data.</text>
</comment>
<dbReference type="EMBL" id="BFAA01010859">
    <property type="protein sequence ID" value="GCB80255.1"/>
    <property type="molecule type" value="Genomic_DNA"/>
</dbReference>
<keyword evidence="19" id="KW-1185">Reference proteome</keyword>
<dbReference type="Pfam" id="PF00001">
    <property type="entry name" value="7tm_1"/>
    <property type="match status" value="1"/>
</dbReference>
<comment type="function">
    <text evidence="1">Receptor for thyrotropin-releasing hormone (TRH). Upon ligand binding, this G-protein-coupled receptor triggers activation of the phosphatidylinositol (IP3)-calcium-protein kinase C (PKC) pathway.</text>
</comment>
<dbReference type="STRING" id="75743.A0A401Q4F8"/>
<dbReference type="CDD" id="cd14995">
    <property type="entry name" value="7tmA_TRH-R"/>
    <property type="match status" value="1"/>
</dbReference>
<feature type="compositionally biased region" description="Polar residues" evidence="15">
    <location>
        <begin position="241"/>
        <end position="257"/>
    </location>
</feature>
<keyword evidence="7 14" id="KW-0297">G-protein coupled receptor</keyword>
<evidence type="ECO:0000256" key="12">
    <source>
        <dbReference type="ARBA" id="ARBA00023224"/>
    </source>
</evidence>
<feature type="transmembrane region" description="Helical" evidence="16">
    <location>
        <begin position="65"/>
        <end position="85"/>
    </location>
</feature>
<keyword evidence="11" id="KW-0325">Glycoprotein</keyword>
<keyword evidence="8 16" id="KW-0472">Membrane</keyword>
<dbReference type="InterPro" id="IPR002120">
    <property type="entry name" value="TRH_rcpt_1"/>
</dbReference>
<dbReference type="InterPro" id="IPR017452">
    <property type="entry name" value="GPCR_Rhodpsn_7TM"/>
</dbReference>
<keyword evidence="12 14" id="KW-0807">Transducer</keyword>
<evidence type="ECO:0000256" key="3">
    <source>
        <dbReference type="ARBA" id="ARBA00018873"/>
    </source>
</evidence>
<evidence type="ECO:0000313" key="19">
    <source>
        <dbReference type="Proteomes" id="UP000288216"/>
    </source>
</evidence>
<name>A0A401Q4F8_SCYTO</name>
<sequence length="403" mass="46200">MENLSYYNEEQLNKVFGKRTEPSDGYWVASMSLILMICGVGILGNAMVALVVLSTKHMRTPTNCYLMSLAIADLVVLMAAGLPNITNTIYRSWIYGHVGCLSITYFQYVGINVSSCSITAFTIERYCAICHPMKAQFICTTSRAKKIILLVWAFTCLYCVMWFFLLDIKQTLYQDMTVVTCDYRVSRKFYLPIYFLDFFLFYIVPLVLATVLYWMVSRILFLDPMPTDLTDSSKRTRHRSLPQQQAGDCLTSNTTATSRKQASTPRYRLPLCTDLPVTKMLVVVVILFALLWMPSRTLVVINSFLSQPITNPWILLFCHICIYLNSAINPIIYNLKSQKFRAAFWKLNKCEEKQLEKAGGYGVPLNYSLKEPFNGSPDHFNTEPEDIMEQFPPPQGSPPYWHE</sequence>
<dbReference type="OrthoDB" id="10036964at2759"/>
<feature type="transmembrane region" description="Helical" evidence="16">
    <location>
        <begin position="26"/>
        <end position="53"/>
    </location>
</feature>
<dbReference type="GO" id="GO:0004997">
    <property type="term" value="F:thyrotropin-releasing hormone receptor activity"/>
    <property type="evidence" value="ECO:0007669"/>
    <property type="project" value="InterPro"/>
</dbReference>
<dbReference type="Gene3D" id="1.20.1070.10">
    <property type="entry name" value="Rhodopsin 7-helix transmembrane proteins"/>
    <property type="match status" value="1"/>
</dbReference>
<dbReference type="PROSITE" id="PS00237">
    <property type="entry name" value="G_PROTEIN_RECEP_F1_1"/>
    <property type="match status" value="1"/>
</dbReference>
<dbReference type="SUPFAM" id="SSF81321">
    <property type="entry name" value="Family A G protein-coupled receptor-like"/>
    <property type="match status" value="1"/>
</dbReference>
<evidence type="ECO:0000256" key="11">
    <source>
        <dbReference type="ARBA" id="ARBA00023180"/>
    </source>
</evidence>
<evidence type="ECO:0000256" key="13">
    <source>
        <dbReference type="ARBA" id="ARBA00032251"/>
    </source>
</evidence>
<dbReference type="AlphaFoldDB" id="A0A401Q4F8"/>
<proteinExistence type="inferred from homology"/>
<feature type="domain" description="G-protein coupled receptors family 1 profile" evidence="17">
    <location>
        <begin position="44"/>
        <end position="333"/>
    </location>
</feature>
<feature type="region of interest" description="Disordered" evidence="15">
    <location>
        <begin position="382"/>
        <end position="403"/>
    </location>
</feature>
<keyword evidence="4" id="KW-1003">Cell membrane</keyword>
<evidence type="ECO:0000256" key="15">
    <source>
        <dbReference type="SAM" id="MobiDB-lite"/>
    </source>
</evidence>
<evidence type="ECO:0000256" key="2">
    <source>
        <dbReference type="ARBA" id="ARBA00004651"/>
    </source>
</evidence>
<comment type="subcellular location">
    <subcellularLocation>
        <location evidence="2">Cell membrane</location>
        <topology evidence="2">Multi-pass membrane protein</topology>
    </subcellularLocation>
</comment>
<evidence type="ECO:0000313" key="18">
    <source>
        <dbReference type="EMBL" id="GCB80255.1"/>
    </source>
</evidence>
<evidence type="ECO:0000256" key="14">
    <source>
        <dbReference type="RuleBase" id="RU000688"/>
    </source>
</evidence>
<feature type="transmembrane region" description="Helical" evidence="16">
    <location>
        <begin position="269"/>
        <end position="293"/>
    </location>
</feature>
<evidence type="ECO:0000256" key="5">
    <source>
        <dbReference type="ARBA" id="ARBA00022692"/>
    </source>
</evidence>
<evidence type="ECO:0000259" key="17">
    <source>
        <dbReference type="PROSITE" id="PS50262"/>
    </source>
</evidence>
<dbReference type="Proteomes" id="UP000288216">
    <property type="component" value="Unassembled WGS sequence"/>
</dbReference>
<dbReference type="PANTHER" id="PTHR46061:SF2">
    <property type="entry name" value="THYROTROPIN-RELEASING HORMONE RECEPTOR"/>
    <property type="match status" value="1"/>
</dbReference>
<comment type="similarity">
    <text evidence="14">Belongs to the G-protein coupled receptor 1 family.</text>
</comment>
<evidence type="ECO:0000256" key="10">
    <source>
        <dbReference type="ARBA" id="ARBA00023170"/>
    </source>
</evidence>
<evidence type="ECO:0000256" key="9">
    <source>
        <dbReference type="ARBA" id="ARBA00023157"/>
    </source>
</evidence>
<accession>A0A401Q4F8</accession>
<evidence type="ECO:0000256" key="1">
    <source>
        <dbReference type="ARBA" id="ARBA00004100"/>
    </source>
</evidence>
<keyword evidence="6 16" id="KW-1133">Transmembrane helix</keyword>
<dbReference type="GO" id="GO:0007200">
    <property type="term" value="P:phospholipase C-activating G protein-coupled receptor signaling pathway"/>
    <property type="evidence" value="ECO:0007669"/>
    <property type="project" value="TreeGrafter"/>
</dbReference>
<reference evidence="18 19" key="1">
    <citation type="journal article" date="2018" name="Nat. Ecol. Evol.">
        <title>Shark genomes provide insights into elasmobranch evolution and the origin of vertebrates.</title>
        <authorList>
            <person name="Hara Y"/>
            <person name="Yamaguchi K"/>
            <person name="Onimaru K"/>
            <person name="Kadota M"/>
            <person name="Koyanagi M"/>
            <person name="Keeley SD"/>
            <person name="Tatsumi K"/>
            <person name="Tanaka K"/>
            <person name="Motone F"/>
            <person name="Kageyama Y"/>
            <person name="Nozu R"/>
            <person name="Adachi N"/>
            <person name="Nishimura O"/>
            <person name="Nakagawa R"/>
            <person name="Tanegashima C"/>
            <person name="Kiyatake I"/>
            <person name="Matsumoto R"/>
            <person name="Murakumo K"/>
            <person name="Nishida K"/>
            <person name="Terakita A"/>
            <person name="Kuratani S"/>
            <person name="Sato K"/>
            <person name="Hyodo S Kuraku.S."/>
        </authorList>
    </citation>
    <scope>NUCLEOTIDE SEQUENCE [LARGE SCALE GENOMIC DNA]</scope>
</reference>
<keyword evidence="10 14" id="KW-0675">Receptor</keyword>
<evidence type="ECO:0000256" key="8">
    <source>
        <dbReference type="ARBA" id="ARBA00023136"/>
    </source>
</evidence>
<dbReference type="PANTHER" id="PTHR46061">
    <property type="entry name" value="THYROTROPIN-RELEASING HORMONE RECEPTOR"/>
    <property type="match status" value="1"/>
</dbReference>
<dbReference type="GO" id="GO:0005886">
    <property type="term" value="C:plasma membrane"/>
    <property type="evidence" value="ECO:0007669"/>
    <property type="project" value="UniProtKB-SubCell"/>
</dbReference>
<feature type="region of interest" description="Disordered" evidence="15">
    <location>
        <begin position="232"/>
        <end position="257"/>
    </location>
</feature>
<feature type="transmembrane region" description="Helical" evidence="16">
    <location>
        <begin position="313"/>
        <end position="333"/>
    </location>
</feature>
<organism evidence="18 19">
    <name type="scientific">Scyliorhinus torazame</name>
    <name type="common">Cloudy catshark</name>
    <name type="synonym">Catulus torazame</name>
    <dbReference type="NCBI Taxonomy" id="75743"/>
    <lineage>
        <taxon>Eukaryota</taxon>
        <taxon>Metazoa</taxon>
        <taxon>Chordata</taxon>
        <taxon>Craniata</taxon>
        <taxon>Vertebrata</taxon>
        <taxon>Chondrichthyes</taxon>
        <taxon>Elasmobranchii</taxon>
        <taxon>Galeomorphii</taxon>
        <taxon>Galeoidea</taxon>
        <taxon>Carcharhiniformes</taxon>
        <taxon>Scyliorhinidae</taxon>
        <taxon>Scyliorhinus</taxon>
    </lineage>
</organism>
<evidence type="ECO:0000256" key="16">
    <source>
        <dbReference type="SAM" id="Phobius"/>
    </source>
</evidence>
<evidence type="ECO:0000256" key="4">
    <source>
        <dbReference type="ARBA" id="ARBA00022475"/>
    </source>
</evidence>
<dbReference type="OMA" id="NCKQKPA"/>
<dbReference type="PRINTS" id="PR00751">
    <property type="entry name" value="THYROLIBRINR"/>
</dbReference>
<feature type="transmembrane region" description="Helical" evidence="16">
    <location>
        <begin position="147"/>
        <end position="166"/>
    </location>
</feature>
<dbReference type="PRINTS" id="PR00237">
    <property type="entry name" value="GPCRRHODOPSN"/>
</dbReference>
<dbReference type="PROSITE" id="PS50262">
    <property type="entry name" value="G_PROTEIN_RECEP_F1_2"/>
    <property type="match status" value="1"/>
</dbReference>
<keyword evidence="9" id="KW-1015">Disulfide bond</keyword>
<feature type="transmembrane region" description="Helical" evidence="16">
    <location>
        <begin position="193"/>
        <end position="216"/>
    </location>
</feature>
<evidence type="ECO:0000256" key="7">
    <source>
        <dbReference type="ARBA" id="ARBA00023040"/>
    </source>
</evidence>
<dbReference type="PRINTS" id="PR01846">
    <property type="entry name" value="TRHRFAMILY"/>
</dbReference>